<feature type="non-terminal residue" evidence="9">
    <location>
        <position position="1"/>
    </location>
</feature>
<dbReference type="Proteomes" id="UP000595437">
    <property type="component" value="Chromosome 1"/>
</dbReference>
<evidence type="ECO:0000313" key="9">
    <source>
        <dbReference type="EMBL" id="QQP56922.1"/>
    </source>
</evidence>
<evidence type="ECO:0000256" key="4">
    <source>
        <dbReference type="ARBA" id="ARBA00022832"/>
    </source>
</evidence>
<dbReference type="GO" id="GO:0005524">
    <property type="term" value="F:ATP binding"/>
    <property type="evidence" value="ECO:0007669"/>
    <property type="project" value="UniProtKB-KW"/>
</dbReference>
<gene>
    <name evidence="9" type="ORF">FKW44_001756</name>
</gene>
<name>A0A7T8KJ84_CALRO</name>
<dbReference type="PANTHER" id="PTHR43272:SF83">
    <property type="entry name" value="ACYL-COA SYNTHETASE LONG-CHAIN, ISOFORM J"/>
    <property type="match status" value="1"/>
</dbReference>
<dbReference type="AlphaFoldDB" id="A0A7T8KJ84"/>
<dbReference type="EC" id="6.2.1.3" evidence="6"/>
<dbReference type="PRINTS" id="PR00154">
    <property type="entry name" value="AMPBINDING"/>
</dbReference>
<dbReference type="InterPro" id="IPR020845">
    <property type="entry name" value="AMP-binding_CS"/>
</dbReference>
<dbReference type="GO" id="GO:0005783">
    <property type="term" value="C:endoplasmic reticulum"/>
    <property type="evidence" value="ECO:0007669"/>
    <property type="project" value="TreeGrafter"/>
</dbReference>
<dbReference type="Pfam" id="PF00501">
    <property type="entry name" value="AMP-binding"/>
    <property type="match status" value="1"/>
</dbReference>
<keyword evidence="2 9" id="KW-0436">Ligase</keyword>
<dbReference type="EMBL" id="CP045890">
    <property type="protein sequence ID" value="QQP56922.1"/>
    <property type="molecule type" value="Genomic_DNA"/>
</dbReference>
<evidence type="ECO:0000256" key="2">
    <source>
        <dbReference type="ARBA" id="ARBA00022598"/>
    </source>
</evidence>
<keyword evidence="3" id="KW-0547">Nucleotide-binding</keyword>
<proteinExistence type="inferred from homology"/>
<reference evidence="10" key="1">
    <citation type="submission" date="2021-01" db="EMBL/GenBank/DDBJ databases">
        <title>Caligus Genome Assembly.</title>
        <authorList>
            <person name="Gallardo-Escarate C."/>
        </authorList>
    </citation>
    <scope>NUCLEOTIDE SEQUENCE [LARGE SCALE GENOMIC DNA]</scope>
</reference>
<evidence type="ECO:0000256" key="5">
    <source>
        <dbReference type="ARBA" id="ARBA00022840"/>
    </source>
</evidence>
<evidence type="ECO:0000256" key="3">
    <source>
        <dbReference type="ARBA" id="ARBA00022741"/>
    </source>
</evidence>
<dbReference type="GO" id="GO:0005811">
    <property type="term" value="C:lipid droplet"/>
    <property type="evidence" value="ECO:0007669"/>
    <property type="project" value="TreeGrafter"/>
</dbReference>
<protein>
    <recommendedName>
        <fullName evidence="6">long-chain-fatty-acid--CoA ligase</fullName>
        <ecNumber evidence="6">6.2.1.3</ecNumber>
    </recommendedName>
</protein>
<keyword evidence="5" id="KW-0067">ATP-binding</keyword>
<dbReference type="GO" id="GO:0090433">
    <property type="term" value="F:palmitoyl-CoA ligase activity"/>
    <property type="evidence" value="ECO:0007669"/>
    <property type="project" value="TreeGrafter"/>
</dbReference>
<comment type="catalytic activity">
    <reaction evidence="7">
        <text>a long-chain fatty acid + ATP + CoA = a long-chain fatty acyl-CoA + AMP + diphosphate</text>
        <dbReference type="Rhea" id="RHEA:15421"/>
        <dbReference type="ChEBI" id="CHEBI:30616"/>
        <dbReference type="ChEBI" id="CHEBI:33019"/>
        <dbReference type="ChEBI" id="CHEBI:57287"/>
        <dbReference type="ChEBI" id="CHEBI:57560"/>
        <dbReference type="ChEBI" id="CHEBI:83139"/>
        <dbReference type="ChEBI" id="CHEBI:456215"/>
        <dbReference type="EC" id="6.2.1.3"/>
    </reaction>
</comment>
<keyword evidence="4" id="KW-0276">Fatty acid metabolism</keyword>
<dbReference type="OrthoDB" id="6377889at2759"/>
<accession>A0A7T8KJ84</accession>
<keyword evidence="4" id="KW-0443">Lipid metabolism</keyword>
<dbReference type="Gene3D" id="3.40.50.12780">
    <property type="entry name" value="N-terminal domain of ligase-like"/>
    <property type="match status" value="1"/>
</dbReference>
<feature type="domain" description="AMP-dependent synthetase/ligase" evidence="8">
    <location>
        <begin position="46"/>
        <end position="288"/>
    </location>
</feature>
<comment type="similarity">
    <text evidence="1">Belongs to the ATP-dependent AMP-binding enzyme family.</text>
</comment>
<dbReference type="GO" id="GO:0005886">
    <property type="term" value="C:plasma membrane"/>
    <property type="evidence" value="ECO:0007669"/>
    <property type="project" value="TreeGrafter"/>
</dbReference>
<sequence>RVLKDCSFIKFVVVMEACTGKKSDLSLDHKTDVGFIMFKDLCQRKSDEERYPSPTPSDIAIIMYTSGSTGTPKGVLISHKNALAGLKALSNYTIFHTWDRYLAYLPLAHIMEIVAETLCLYCGMKIGYSSPLTLTNKSSKIKKDAKRIHKTILDTVRRQGWAAEELFNYFLAYKMKWLYRGFDTPLLNKTLFRKLRYFIGGRVRILLNGGAPISHDTQSITMATLSVPVIQAYGLTELSGASNVSNIYDRTTCRVGPPLTDYKIKLVNWEEGNYSIDDKPFPRGEIHIGYFKNPKKTAEDFYEEDGPDGVLKIIDRKKDLVKLSGGEYISYGKVESIIKTCPLIENICTYADPLKGYLFAVLIPDRAQLTERNIGLDNLLNEDSIQRP</sequence>
<evidence type="ECO:0000256" key="7">
    <source>
        <dbReference type="ARBA" id="ARBA00036813"/>
    </source>
</evidence>
<dbReference type="InterPro" id="IPR000873">
    <property type="entry name" value="AMP-dep_synth/lig_dom"/>
</dbReference>
<dbReference type="GO" id="GO:0030182">
    <property type="term" value="P:neuron differentiation"/>
    <property type="evidence" value="ECO:0007669"/>
    <property type="project" value="TreeGrafter"/>
</dbReference>
<organism evidence="9 10">
    <name type="scientific">Caligus rogercresseyi</name>
    <name type="common">Sea louse</name>
    <dbReference type="NCBI Taxonomy" id="217165"/>
    <lineage>
        <taxon>Eukaryota</taxon>
        <taxon>Metazoa</taxon>
        <taxon>Ecdysozoa</taxon>
        <taxon>Arthropoda</taxon>
        <taxon>Crustacea</taxon>
        <taxon>Multicrustacea</taxon>
        <taxon>Hexanauplia</taxon>
        <taxon>Copepoda</taxon>
        <taxon>Siphonostomatoida</taxon>
        <taxon>Caligidae</taxon>
        <taxon>Caligus</taxon>
    </lineage>
</organism>
<evidence type="ECO:0000256" key="6">
    <source>
        <dbReference type="ARBA" id="ARBA00026121"/>
    </source>
</evidence>
<evidence type="ECO:0000256" key="1">
    <source>
        <dbReference type="ARBA" id="ARBA00006432"/>
    </source>
</evidence>
<dbReference type="GO" id="GO:0035336">
    <property type="term" value="P:long-chain fatty-acyl-CoA metabolic process"/>
    <property type="evidence" value="ECO:0007669"/>
    <property type="project" value="TreeGrafter"/>
</dbReference>
<evidence type="ECO:0000313" key="10">
    <source>
        <dbReference type="Proteomes" id="UP000595437"/>
    </source>
</evidence>
<dbReference type="PROSITE" id="PS00455">
    <property type="entry name" value="AMP_BINDING"/>
    <property type="match status" value="1"/>
</dbReference>
<dbReference type="SUPFAM" id="SSF56801">
    <property type="entry name" value="Acetyl-CoA synthetase-like"/>
    <property type="match status" value="1"/>
</dbReference>
<dbReference type="InterPro" id="IPR042099">
    <property type="entry name" value="ANL_N_sf"/>
</dbReference>
<dbReference type="PANTHER" id="PTHR43272">
    <property type="entry name" value="LONG-CHAIN-FATTY-ACID--COA LIGASE"/>
    <property type="match status" value="1"/>
</dbReference>
<keyword evidence="10" id="KW-1185">Reference proteome</keyword>
<evidence type="ECO:0000259" key="8">
    <source>
        <dbReference type="Pfam" id="PF00501"/>
    </source>
</evidence>
<dbReference type="InterPro" id="IPR020459">
    <property type="entry name" value="AMP-binding"/>
</dbReference>